<organism evidence="11">
    <name type="scientific">invertebrate metagenome</name>
    <dbReference type="NCBI Taxonomy" id="1711999"/>
    <lineage>
        <taxon>unclassified sequences</taxon>
        <taxon>metagenomes</taxon>
        <taxon>organismal metagenomes</taxon>
    </lineage>
</organism>
<keyword evidence="6" id="KW-0406">Ion transport</keyword>
<protein>
    <submittedName>
        <fullName evidence="11">Outer membrane porin F</fullName>
    </submittedName>
</protein>
<dbReference type="InterPro" id="IPR027385">
    <property type="entry name" value="Beta-barrel_OMP"/>
</dbReference>
<dbReference type="SUPFAM" id="SSF103088">
    <property type="entry name" value="OmpA-like"/>
    <property type="match status" value="1"/>
</dbReference>
<dbReference type="GO" id="GO:0009279">
    <property type="term" value="C:cell outer membrane"/>
    <property type="evidence" value="ECO:0007669"/>
    <property type="project" value="UniProtKB-SubCell"/>
</dbReference>
<dbReference type="PROSITE" id="PS51123">
    <property type="entry name" value="OMPA_2"/>
    <property type="match status" value="1"/>
</dbReference>
<keyword evidence="9" id="KW-0998">Cell outer membrane</keyword>
<keyword evidence="8" id="KW-0472">Membrane</keyword>
<dbReference type="Pfam" id="PF13505">
    <property type="entry name" value="OMP_b-brl"/>
    <property type="match status" value="1"/>
</dbReference>
<proteinExistence type="predicted"/>
<dbReference type="GO" id="GO:0046930">
    <property type="term" value="C:pore complex"/>
    <property type="evidence" value="ECO:0007669"/>
    <property type="project" value="UniProtKB-KW"/>
</dbReference>
<dbReference type="PANTHER" id="PTHR30329:SF21">
    <property type="entry name" value="LIPOPROTEIN YIAD-RELATED"/>
    <property type="match status" value="1"/>
</dbReference>
<evidence type="ECO:0000256" key="5">
    <source>
        <dbReference type="ARBA" id="ARBA00022729"/>
    </source>
</evidence>
<name>A0A2H9T2M2_9ZZZZ</name>
<evidence type="ECO:0000256" key="4">
    <source>
        <dbReference type="ARBA" id="ARBA00022692"/>
    </source>
</evidence>
<sequence length="347" mass="38193">MYRNIFKRTILGVTIAAALGNTAIASDHAIAQGFTFSLGGGYHWLDSDRKVDDSWTPDIGIGYRFNDRWSTEAAFSRFTTDQSNNDNDATIKSYRIDGFYDLIPWQGDWTPYVLASIDHQYLDRDEGSSDRDNRLGMGGGIRKALTPNLSVKTDIRALQGMDTGNTDTAFNVALTWTFGSAPAAMNQTTSALPPADSDMDGVPDDRDQCSNTPAGAVVDQYGCTPAFDAMEMDMLVEFDFNSADIRSIDKGKLKEAADFVKEHRNVQVSVEGHSDSRGAAAYNQKLSLNRAEAVKTVLVDQYDISAYTIKTMGLGETQPVASNETPEGRQQNRRVIIEAMEVEVDME</sequence>
<evidence type="ECO:0000256" key="6">
    <source>
        <dbReference type="ARBA" id="ARBA00023065"/>
    </source>
</evidence>
<dbReference type="Pfam" id="PF00691">
    <property type="entry name" value="OmpA"/>
    <property type="match status" value="1"/>
</dbReference>
<dbReference type="GO" id="GO:0015288">
    <property type="term" value="F:porin activity"/>
    <property type="evidence" value="ECO:0007669"/>
    <property type="project" value="UniProtKB-KW"/>
</dbReference>
<accession>A0A2H9T2M2</accession>
<keyword evidence="7" id="KW-0626">Porin</keyword>
<dbReference type="SUPFAM" id="SSF103647">
    <property type="entry name" value="TSP type-3 repeat"/>
    <property type="match status" value="1"/>
</dbReference>
<dbReference type="InterPro" id="IPR011250">
    <property type="entry name" value="OMP/PagP_B-barrel"/>
</dbReference>
<evidence type="ECO:0000256" key="2">
    <source>
        <dbReference type="ARBA" id="ARBA00022448"/>
    </source>
</evidence>
<dbReference type="AlphaFoldDB" id="A0A2H9T2M2"/>
<evidence type="ECO:0000313" key="11">
    <source>
        <dbReference type="EMBL" id="PJE77466.1"/>
    </source>
</evidence>
<reference evidence="11" key="1">
    <citation type="journal article" date="2017" name="Appl. Environ. Microbiol.">
        <title>Molecular characterization of an Endozoicomonas-like organism causing infection in king scallop Pecten maximus L.</title>
        <authorList>
            <person name="Cano I."/>
            <person name="van Aerle R."/>
            <person name="Ross S."/>
            <person name="Verner-Jeffreys D.W."/>
            <person name="Paley R.K."/>
            <person name="Rimmer G."/>
            <person name="Ryder D."/>
            <person name="Hooper P."/>
            <person name="Stone D."/>
            <person name="Feist S.W."/>
        </authorList>
    </citation>
    <scope>NUCLEOTIDE SEQUENCE</scope>
</reference>
<keyword evidence="5" id="KW-0732">Signal</keyword>
<evidence type="ECO:0000256" key="1">
    <source>
        <dbReference type="ARBA" id="ARBA00004571"/>
    </source>
</evidence>
<dbReference type="EMBL" id="NSIT01000580">
    <property type="protein sequence ID" value="PJE77466.1"/>
    <property type="molecule type" value="Genomic_DNA"/>
</dbReference>
<dbReference type="GO" id="GO:0005509">
    <property type="term" value="F:calcium ion binding"/>
    <property type="evidence" value="ECO:0007669"/>
    <property type="project" value="InterPro"/>
</dbReference>
<comment type="caution">
    <text evidence="11">The sequence shown here is derived from an EMBL/GenBank/DDBJ whole genome shotgun (WGS) entry which is preliminary data.</text>
</comment>
<keyword evidence="3" id="KW-1134">Transmembrane beta strand</keyword>
<dbReference type="SUPFAM" id="SSF56925">
    <property type="entry name" value="OMPA-like"/>
    <property type="match status" value="1"/>
</dbReference>
<comment type="subcellular location">
    <subcellularLocation>
        <location evidence="1">Cell outer membrane</location>
        <topology evidence="1">Multi-pass membrane protein</topology>
    </subcellularLocation>
</comment>
<dbReference type="Gene3D" id="2.40.160.20">
    <property type="match status" value="1"/>
</dbReference>
<dbReference type="CDD" id="cd07185">
    <property type="entry name" value="OmpA_C-like"/>
    <property type="match status" value="1"/>
</dbReference>
<evidence type="ECO:0000256" key="3">
    <source>
        <dbReference type="ARBA" id="ARBA00022452"/>
    </source>
</evidence>
<dbReference type="PANTHER" id="PTHR30329">
    <property type="entry name" value="STATOR ELEMENT OF FLAGELLAR MOTOR COMPLEX"/>
    <property type="match status" value="1"/>
</dbReference>
<dbReference type="Gene3D" id="3.30.1330.60">
    <property type="entry name" value="OmpA-like domain"/>
    <property type="match status" value="1"/>
</dbReference>
<evidence type="ECO:0000256" key="8">
    <source>
        <dbReference type="ARBA" id="ARBA00023136"/>
    </source>
</evidence>
<keyword evidence="4" id="KW-0812">Transmembrane</keyword>
<evidence type="ECO:0000256" key="7">
    <source>
        <dbReference type="ARBA" id="ARBA00023114"/>
    </source>
</evidence>
<dbReference type="InterPro" id="IPR036737">
    <property type="entry name" value="OmpA-like_sf"/>
</dbReference>
<evidence type="ECO:0000259" key="10">
    <source>
        <dbReference type="PROSITE" id="PS51123"/>
    </source>
</evidence>
<dbReference type="PRINTS" id="PR01021">
    <property type="entry name" value="OMPADOMAIN"/>
</dbReference>
<dbReference type="InterPro" id="IPR006665">
    <property type="entry name" value="OmpA-like"/>
</dbReference>
<dbReference type="InterPro" id="IPR028974">
    <property type="entry name" value="TSP_type-3_rpt"/>
</dbReference>
<gene>
    <name evidence="11" type="primary">oprF_2</name>
    <name evidence="11" type="ORF">CI610_03610</name>
</gene>
<keyword evidence="2" id="KW-0813">Transport</keyword>
<evidence type="ECO:0000256" key="9">
    <source>
        <dbReference type="ARBA" id="ARBA00023237"/>
    </source>
</evidence>
<dbReference type="InterPro" id="IPR050330">
    <property type="entry name" value="Bact_OuterMem_StrucFunc"/>
</dbReference>
<feature type="domain" description="OmpA-like" evidence="10">
    <location>
        <begin position="225"/>
        <end position="343"/>
    </location>
</feature>
<dbReference type="GO" id="GO:0006811">
    <property type="term" value="P:monoatomic ion transport"/>
    <property type="evidence" value="ECO:0007669"/>
    <property type="project" value="UniProtKB-KW"/>
</dbReference>
<dbReference type="InterPro" id="IPR006664">
    <property type="entry name" value="OMP_bac"/>
</dbReference>